<protein>
    <submittedName>
        <fullName evidence="2">Uncharacterized protein</fullName>
    </submittedName>
</protein>
<dbReference type="EMBL" id="REGN01004467">
    <property type="protein sequence ID" value="RNA17376.1"/>
    <property type="molecule type" value="Genomic_DNA"/>
</dbReference>
<accession>A0A3M7R1B2</accession>
<comment type="caution">
    <text evidence="2">The sequence shown here is derived from an EMBL/GenBank/DDBJ whole genome shotgun (WGS) entry which is preliminary data.</text>
</comment>
<evidence type="ECO:0000256" key="1">
    <source>
        <dbReference type="SAM" id="Phobius"/>
    </source>
</evidence>
<keyword evidence="1" id="KW-0472">Membrane</keyword>
<name>A0A3M7R1B2_BRAPC</name>
<organism evidence="2 3">
    <name type="scientific">Brachionus plicatilis</name>
    <name type="common">Marine rotifer</name>
    <name type="synonym">Brachionus muelleri</name>
    <dbReference type="NCBI Taxonomy" id="10195"/>
    <lineage>
        <taxon>Eukaryota</taxon>
        <taxon>Metazoa</taxon>
        <taxon>Spiralia</taxon>
        <taxon>Gnathifera</taxon>
        <taxon>Rotifera</taxon>
        <taxon>Eurotatoria</taxon>
        <taxon>Monogononta</taxon>
        <taxon>Pseudotrocha</taxon>
        <taxon>Ploima</taxon>
        <taxon>Brachionidae</taxon>
        <taxon>Brachionus</taxon>
    </lineage>
</organism>
<proteinExistence type="predicted"/>
<keyword evidence="1" id="KW-0812">Transmembrane</keyword>
<evidence type="ECO:0000313" key="3">
    <source>
        <dbReference type="Proteomes" id="UP000276133"/>
    </source>
</evidence>
<feature type="transmembrane region" description="Helical" evidence="1">
    <location>
        <begin position="47"/>
        <end position="65"/>
    </location>
</feature>
<reference evidence="2 3" key="1">
    <citation type="journal article" date="2018" name="Sci. Rep.">
        <title>Genomic signatures of local adaptation to the degree of environmental predictability in rotifers.</title>
        <authorList>
            <person name="Franch-Gras L."/>
            <person name="Hahn C."/>
            <person name="Garcia-Roger E.M."/>
            <person name="Carmona M.J."/>
            <person name="Serra M."/>
            <person name="Gomez A."/>
        </authorList>
    </citation>
    <scope>NUCLEOTIDE SEQUENCE [LARGE SCALE GENOMIC DNA]</scope>
    <source>
        <strain evidence="2">HYR1</strain>
    </source>
</reference>
<dbReference type="Proteomes" id="UP000276133">
    <property type="component" value="Unassembled WGS sequence"/>
</dbReference>
<sequence>MLASGGRREPIFLSVRIFVEHRISGLALTEIKLVTQSEMNNEKQCGIRYNLAFVFMASFLLYCFADKWLKEQTNRYPLNWLRNLDNNKKIV</sequence>
<keyword evidence="3" id="KW-1185">Reference proteome</keyword>
<dbReference type="AlphaFoldDB" id="A0A3M7R1B2"/>
<gene>
    <name evidence="2" type="ORF">BpHYR1_004202</name>
</gene>
<evidence type="ECO:0000313" key="2">
    <source>
        <dbReference type="EMBL" id="RNA17376.1"/>
    </source>
</evidence>
<keyword evidence="1" id="KW-1133">Transmembrane helix</keyword>